<evidence type="ECO:0000259" key="15">
    <source>
        <dbReference type="Pfam" id="PF10613"/>
    </source>
</evidence>
<name>A0AAW1K0Y9_POPJA</name>
<feature type="transmembrane region" description="Helical" evidence="13">
    <location>
        <begin position="463"/>
        <end position="486"/>
    </location>
</feature>
<evidence type="ECO:0000256" key="7">
    <source>
        <dbReference type="ARBA" id="ARBA00023065"/>
    </source>
</evidence>
<sequence length="739" mass="84544">MEKPKTIYFIIFITSVHFTKSKVDGYTHSSSSNILWKEIEDTNTDFADLVLDILLNTLLPFKCVALITDIVYEDVLNAALFKKFGIYLSFFVIRVKESEDLLSPFPRTQASLGKIKDHDCQTYVILIANGVQVSRLLRYGDRYRVLDTRANYVILHDNRLFNKSLHYLWKRIVNVVFIKEYVGIKRTGDNIIKMPWFELSTVPFPSPIQNVFVPRRLDIWRKSKFRTGANLFADKTSDLKNQTMRVIVMQHIPGSIRMSFSDDSTVKTIMGGSSSAGFAGLEVEILAAVSKAMNFKCELYQVSCPNMDFWGRKQPGGKYTGLIGEMVSNNADIALGDLYYTSYVLELMDLTVPYNTECLTFLTPESSSDNSWKTLILPFKLVMWLLVIFCVFACGIIFHYLALFHCNILRKKNVLTDSINIRRKARIITLPTTNVVPLNLNSKYILMKQHIIKNKEKIEPTGLYLFSNFVNSFLYTYSMLLMVALPRLPFGWSLRMLAGWYWLYCTLVAVSYRASMTAILANPAPRVTINTLQELVHSKLPLGGWGEANKDLFETSLDPIAQTIGAKFEFVNDSQEAIQKIVKGEFAFYENIYFLKQASVIYQLHQLNQTNPRENSSERGKRNLHIMKDCVINMPISIGLQKNSPIKPRVNKYIRRVLEAGFVKKWLDDVMQSTLNAAAPSSTMETVKAVMNTQKFIGAVVALCIGYFVSLVGLCVEMLYFHYAVKKHPNYNKYSRKIY</sequence>
<feature type="domain" description="Ionotropic glutamate receptor L-glutamate and glycine-binding" evidence="15">
    <location>
        <begin position="275"/>
        <end position="364"/>
    </location>
</feature>
<dbReference type="Gene3D" id="3.40.190.10">
    <property type="entry name" value="Periplasmic binding protein-like II"/>
    <property type="match status" value="1"/>
</dbReference>
<evidence type="ECO:0000256" key="3">
    <source>
        <dbReference type="ARBA" id="ARBA00022448"/>
    </source>
</evidence>
<dbReference type="AlphaFoldDB" id="A0AAW1K0Y9"/>
<keyword evidence="12" id="KW-0407">Ion channel</keyword>
<keyword evidence="5 13" id="KW-0812">Transmembrane</keyword>
<evidence type="ECO:0000313" key="17">
    <source>
        <dbReference type="Proteomes" id="UP001458880"/>
    </source>
</evidence>
<gene>
    <name evidence="16" type="ORF">QE152_g25503</name>
</gene>
<dbReference type="InterPro" id="IPR019594">
    <property type="entry name" value="Glu/Gly-bd"/>
</dbReference>
<keyword evidence="6 13" id="KW-1133">Transmembrane helix</keyword>
<accession>A0AAW1K0Y9</accession>
<dbReference type="GO" id="GO:0005886">
    <property type="term" value="C:plasma membrane"/>
    <property type="evidence" value="ECO:0007669"/>
    <property type="project" value="UniProtKB-SubCell"/>
</dbReference>
<dbReference type="Pfam" id="PF10613">
    <property type="entry name" value="Lig_chan-Glu_bd"/>
    <property type="match status" value="1"/>
</dbReference>
<dbReference type="InterPro" id="IPR001320">
    <property type="entry name" value="Iontro_rcpt_C"/>
</dbReference>
<proteinExistence type="inferred from homology"/>
<keyword evidence="11" id="KW-1071">Ligand-gated ion channel</keyword>
<evidence type="ECO:0000256" key="9">
    <source>
        <dbReference type="ARBA" id="ARBA00023170"/>
    </source>
</evidence>
<dbReference type="Gene3D" id="1.10.287.70">
    <property type="match status" value="1"/>
</dbReference>
<keyword evidence="10" id="KW-0325">Glycoprotein</keyword>
<keyword evidence="8 13" id="KW-0472">Membrane</keyword>
<evidence type="ECO:0000256" key="13">
    <source>
        <dbReference type="SAM" id="Phobius"/>
    </source>
</evidence>
<evidence type="ECO:0000259" key="14">
    <source>
        <dbReference type="Pfam" id="PF00060"/>
    </source>
</evidence>
<feature type="transmembrane region" description="Helical" evidence="13">
    <location>
        <begin position="381"/>
        <end position="403"/>
    </location>
</feature>
<evidence type="ECO:0000256" key="11">
    <source>
        <dbReference type="ARBA" id="ARBA00023286"/>
    </source>
</evidence>
<dbReference type="InterPro" id="IPR052192">
    <property type="entry name" value="Insect_Ionotropic_Sensory_Rcpt"/>
</dbReference>
<keyword evidence="4" id="KW-1003">Cell membrane</keyword>
<evidence type="ECO:0000256" key="8">
    <source>
        <dbReference type="ARBA" id="ARBA00023136"/>
    </source>
</evidence>
<feature type="domain" description="Ionotropic glutamate receptor C-terminal" evidence="14">
    <location>
        <begin position="467"/>
        <end position="706"/>
    </location>
</feature>
<protein>
    <submittedName>
        <fullName evidence="16">Ligated ion channel L-glutamate- and glycine-binding site</fullName>
    </submittedName>
</protein>
<dbReference type="PANTHER" id="PTHR42643">
    <property type="entry name" value="IONOTROPIC RECEPTOR 20A-RELATED"/>
    <property type="match status" value="1"/>
</dbReference>
<evidence type="ECO:0000256" key="1">
    <source>
        <dbReference type="ARBA" id="ARBA00004651"/>
    </source>
</evidence>
<evidence type="ECO:0000256" key="2">
    <source>
        <dbReference type="ARBA" id="ARBA00008685"/>
    </source>
</evidence>
<evidence type="ECO:0000256" key="10">
    <source>
        <dbReference type="ARBA" id="ARBA00023180"/>
    </source>
</evidence>
<keyword evidence="7" id="KW-0406">Ion transport</keyword>
<organism evidence="16 17">
    <name type="scientific">Popillia japonica</name>
    <name type="common">Japanese beetle</name>
    <dbReference type="NCBI Taxonomy" id="7064"/>
    <lineage>
        <taxon>Eukaryota</taxon>
        <taxon>Metazoa</taxon>
        <taxon>Ecdysozoa</taxon>
        <taxon>Arthropoda</taxon>
        <taxon>Hexapoda</taxon>
        <taxon>Insecta</taxon>
        <taxon>Pterygota</taxon>
        <taxon>Neoptera</taxon>
        <taxon>Endopterygota</taxon>
        <taxon>Coleoptera</taxon>
        <taxon>Polyphaga</taxon>
        <taxon>Scarabaeiformia</taxon>
        <taxon>Scarabaeidae</taxon>
        <taxon>Rutelinae</taxon>
        <taxon>Popillia</taxon>
    </lineage>
</organism>
<evidence type="ECO:0000256" key="6">
    <source>
        <dbReference type="ARBA" id="ARBA00022989"/>
    </source>
</evidence>
<dbReference type="SUPFAM" id="SSF53850">
    <property type="entry name" value="Periplasmic binding protein-like II"/>
    <property type="match status" value="1"/>
</dbReference>
<dbReference type="GO" id="GO:0050906">
    <property type="term" value="P:detection of stimulus involved in sensory perception"/>
    <property type="evidence" value="ECO:0007669"/>
    <property type="project" value="UniProtKB-ARBA"/>
</dbReference>
<evidence type="ECO:0000256" key="5">
    <source>
        <dbReference type="ARBA" id="ARBA00022692"/>
    </source>
</evidence>
<evidence type="ECO:0000256" key="12">
    <source>
        <dbReference type="ARBA" id="ARBA00023303"/>
    </source>
</evidence>
<comment type="subcellular location">
    <subcellularLocation>
        <location evidence="1">Cell membrane</location>
        <topology evidence="1">Multi-pass membrane protein</topology>
    </subcellularLocation>
</comment>
<dbReference type="EMBL" id="JASPKY010000281">
    <property type="protein sequence ID" value="KAK9711344.1"/>
    <property type="molecule type" value="Genomic_DNA"/>
</dbReference>
<evidence type="ECO:0000313" key="16">
    <source>
        <dbReference type="EMBL" id="KAK9711344.1"/>
    </source>
</evidence>
<feature type="transmembrane region" description="Helical" evidence="13">
    <location>
        <begin position="492"/>
        <end position="512"/>
    </location>
</feature>
<keyword evidence="17" id="KW-1185">Reference proteome</keyword>
<comment type="caution">
    <text evidence="16">The sequence shown here is derived from an EMBL/GenBank/DDBJ whole genome shotgun (WGS) entry which is preliminary data.</text>
</comment>
<dbReference type="Pfam" id="PF00060">
    <property type="entry name" value="Lig_chan"/>
    <property type="match status" value="1"/>
</dbReference>
<keyword evidence="9" id="KW-0675">Receptor</keyword>
<dbReference type="PANTHER" id="PTHR42643:SF35">
    <property type="entry name" value="IONOTROPIC RECEPTOR 68A, ISOFORM A"/>
    <property type="match status" value="1"/>
</dbReference>
<reference evidence="16 17" key="1">
    <citation type="journal article" date="2024" name="BMC Genomics">
        <title>De novo assembly and annotation of Popillia japonica's genome with initial clues to its potential as an invasive pest.</title>
        <authorList>
            <person name="Cucini C."/>
            <person name="Boschi S."/>
            <person name="Funari R."/>
            <person name="Cardaioli E."/>
            <person name="Iannotti N."/>
            <person name="Marturano G."/>
            <person name="Paoli F."/>
            <person name="Bruttini M."/>
            <person name="Carapelli A."/>
            <person name="Frati F."/>
            <person name="Nardi F."/>
        </authorList>
    </citation>
    <scope>NUCLEOTIDE SEQUENCE [LARGE SCALE GENOMIC DNA]</scope>
    <source>
        <strain evidence="16">DMR45628</strain>
    </source>
</reference>
<evidence type="ECO:0000256" key="4">
    <source>
        <dbReference type="ARBA" id="ARBA00022475"/>
    </source>
</evidence>
<dbReference type="GO" id="GO:0015276">
    <property type="term" value="F:ligand-gated monoatomic ion channel activity"/>
    <property type="evidence" value="ECO:0007669"/>
    <property type="project" value="InterPro"/>
</dbReference>
<dbReference type="Proteomes" id="UP001458880">
    <property type="component" value="Unassembled WGS sequence"/>
</dbReference>
<keyword evidence="3" id="KW-0813">Transport</keyword>
<comment type="similarity">
    <text evidence="2">Belongs to the glutamate-gated ion channel (TC 1.A.10.1) family.</text>
</comment>
<feature type="transmembrane region" description="Helical" evidence="13">
    <location>
        <begin position="696"/>
        <end position="721"/>
    </location>
</feature>